<dbReference type="Proteomes" id="UP000234240">
    <property type="component" value="Unassembled WGS sequence"/>
</dbReference>
<accession>A0A2N5EBS1</accession>
<evidence type="ECO:0000313" key="6">
    <source>
        <dbReference type="EMBL" id="PLR39565.1"/>
    </source>
</evidence>
<evidence type="ECO:0000313" key="7">
    <source>
        <dbReference type="Proteomes" id="UP000234240"/>
    </source>
</evidence>
<dbReference type="Pfam" id="PF15632">
    <property type="entry name" value="ATPgrasp_Ter"/>
    <property type="match status" value="1"/>
</dbReference>
<evidence type="ECO:0000259" key="5">
    <source>
        <dbReference type="PROSITE" id="PS50975"/>
    </source>
</evidence>
<gene>
    <name evidence="6" type="ORF">CYR55_06700</name>
</gene>
<keyword evidence="7" id="KW-1185">Reference proteome</keyword>
<dbReference type="Gene3D" id="3.30.470.20">
    <property type="entry name" value="ATP-grasp fold, B domain"/>
    <property type="match status" value="1"/>
</dbReference>
<dbReference type="SUPFAM" id="SSF56059">
    <property type="entry name" value="Glutathione synthetase ATP-binding domain-like"/>
    <property type="match status" value="1"/>
</dbReference>
<dbReference type="PANTHER" id="PTHR43585">
    <property type="entry name" value="FUMIPYRROLE BIOSYNTHESIS PROTEIN C"/>
    <property type="match status" value="1"/>
</dbReference>
<dbReference type="OrthoDB" id="9803907at2"/>
<sequence>MIWLMEGFSSQRTIAQGLRRAIRENAWCGASGQALQVLASHRQFRPEISAAADIALREPTDLTEKLHFVLTTAERYGVSVIHTGKPSAWFERHRQAIGAAGITLITGVRDARFLTLAEDKAAFTDMLAAQAIPHTPAVRVETLEALRDALHAMKSTWPRLCIKPNTGIYGLGYWRLDDDAPASLMLSAPDQRRIRTSTYLTALEESGGLKEPMIVMPYLPGPECSIDLVAEGGRVMAALGRRKNGTMQTLFDRGEEIELACRVAEQLEADGLINVQTRADDQGNPRVLECNLRPSGGVGYGLHSGINLPAIMMAGRLGLPLPPQQLRHTTVRIVDEAIPVPASESHHA</sequence>
<evidence type="ECO:0000256" key="4">
    <source>
        <dbReference type="PROSITE-ProRule" id="PRU00409"/>
    </source>
</evidence>
<dbReference type="InterPro" id="IPR052032">
    <property type="entry name" value="ATP-dep_AA_Ligase"/>
</dbReference>
<dbReference type="AlphaFoldDB" id="A0A2N5EBS1"/>
<evidence type="ECO:0000256" key="1">
    <source>
        <dbReference type="ARBA" id="ARBA00022598"/>
    </source>
</evidence>
<protein>
    <submittedName>
        <fullName evidence="6">Carbamoyl-phosphate synthase large chain</fullName>
    </submittedName>
</protein>
<dbReference type="GO" id="GO:0005524">
    <property type="term" value="F:ATP binding"/>
    <property type="evidence" value="ECO:0007669"/>
    <property type="project" value="UniProtKB-UniRule"/>
</dbReference>
<dbReference type="InterPro" id="IPR011226">
    <property type="entry name" value="ATP-grasp_fam"/>
</dbReference>
<comment type="caution">
    <text evidence="6">The sequence shown here is derived from an EMBL/GenBank/DDBJ whole genome shotgun (WGS) entry which is preliminary data.</text>
</comment>
<dbReference type="GO" id="GO:0046872">
    <property type="term" value="F:metal ion binding"/>
    <property type="evidence" value="ECO:0007669"/>
    <property type="project" value="InterPro"/>
</dbReference>
<reference evidence="6 7" key="1">
    <citation type="submission" date="2017-12" db="EMBL/GenBank/DDBJ databases">
        <title>Characterization of six clinical isolates of Enterochimera gen. nov., a novel genus of the Yersiniaciae family and the three species Enterochimera arupensis sp. nov., Enterochimera coloradensis sp. nov, and Enterochimera californica sp. nov.</title>
        <authorList>
            <person name="Rossi A."/>
            <person name="Fisher M."/>
        </authorList>
    </citation>
    <scope>NUCLEOTIDE SEQUENCE [LARGE SCALE GENOMIC DNA]</scope>
    <source>
        <strain evidence="7">2015-Iso6</strain>
    </source>
</reference>
<feature type="domain" description="ATP-grasp" evidence="5">
    <location>
        <begin position="124"/>
        <end position="317"/>
    </location>
</feature>
<evidence type="ECO:0000256" key="3">
    <source>
        <dbReference type="ARBA" id="ARBA00022840"/>
    </source>
</evidence>
<dbReference type="PANTHER" id="PTHR43585:SF2">
    <property type="entry name" value="ATP-GRASP ENZYME FSQD"/>
    <property type="match status" value="1"/>
</dbReference>
<keyword evidence="2 4" id="KW-0547">Nucleotide-binding</keyword>
<dbReference type="PROSITE" id="PS50975">
    <property type="entry name" value="ATP_GRASP"/>
    <property type="match status" value="1"/>
</dbReference>
<keyword evidence="3 4" id="KW-0067">ATP-binding</keyword>
<dbReference type="EMBL" id="PJZF01000004">
    <property type="protein sequence ID" value="PLR39565.1"/>
    <property type="molecule type" value="Genomic_DNA"/>
</dbReference>
<evidence type="ECO:0000256" key="2">
    <source>
        <dbReference type="ARBA" id="ARBA00022741"/>
    </source>
</evidence>
<proteinExistence type="predicted"/>
<keyword evidence="1" id="KW-0436">Ligase</keyword>
<dbReference type="PIRSF" id="PIRSF029120">
    <property type="entry name" value="UCP029120"/>
    <property type="match status" value="1"/>
</dbReference>
<organism evidence="6 7">
    <name type="scientific">Chimaeribacter californicus</name>
    <dbReference type="NCBI Taxonomy" id="2060067"/>
    <lineage>
        <taxon>Bacteria</taxon>
        <taxon>Pseudomonadati</taxon>
        <taxon>Pseudomonadota</taxon>
        <taxon>Gammaproteobacteria</taxon>
        <taxon>Enterobacterales</taxon>
        <taxon>Yersiniaceae</taxon>
        <taxon>Chimaeribacter</taxon>
    </lineage>
</organism>
<dbReference type="GO" id="GO:0016874">
    <property type="term" value="F:ligase activity"/>
    <property type="evidence" value="ECO:0007669"/>
    <property type="project" value="UniProtKB-KW"/>
</dbReference>
<dbReference type="InterPro" id="IPR011761">
    <property type="entry name" value="ATP-grasp"/>
</dbReference>
<name>A0A2N5EBS1_9GAMM</name>